<organism evidence="1 2">
    <name type="scientific">Haemonchus contortus</name>
    <name type="common">Barber pole worm</name>
    <dbReference type="NCBI Taxonomy" id="6289"/>
    <lineage>
        <taxon>Eukaryota</taxon>
        <taxon>Metazoa</taxon>
        <taxon>Ecdysozoa</taxon>
        <taxon>Nematoda</taxon>
        <taxon>Chromadorea</taxon>
        <taxon>Rhabditida</taxon>
        <taxon>Rhabditina</taxon>
        <taxon>Rhabditomorpha</taxon>
        <taxon>Strongyloidea</taxon>
        <taxon>Trichostrongylidae</taxon>
        <taxon>Haemonchus</taxon>
    </lineage>
</organism>
<keyword evidence="1" id="KW-1185">Reference proteome</keyword>
<evidence type="ECO:0000313" key="2">
    <source>
        <dbReference type="WBParaSite" id="HCON_00113090-00001"/>
    </source>
</evidence>
<dbReference type="PANTHER" id="PTHR47331:SF1">
    <property type="entry name" value="GAG-LIKE PROTEIN"/>
    <property type="match status" value="1"/>
</dbReference>
<dbReference type="OrthoDB" id="5917660at2759"/>
<accession>A0A7I4YMR3</accession>
<name>A0A7I4YMR3_HAECO</name>
<reference evidence="2" key="1">
    <citation type="submission" date="2020-12" db="UniProtKB">
        <authorList>
            <consortium name="WormBaseParasite"/>
        </authorList>
    </citation>
    <scope>IDENTIFICATION</scope>
    <source>
        <strain evidence="2">MHco3</strain>
    </source>
</reference>
<proteinExistence type="predicted"/>
<dbReference type="Proteomes" id="UP000025227">
    <property type="component" value="Unplaced"/>
</dbReference>
<evidence type="ECO:0000313" key="1">
    <source>
        <dbReference type="Proteomes" id="UP000025227"/>
    </source>
</evidence>
<dbReference type="PANTHER" id="PTHR47331">
    <property type="entry name" value="PHD-TYPE DOMAIN-CONTAINING PROTEIN"/>
    <property type="match status" value="1"/>
</dbReference>
<dbReference type="WBParaSite" id="HCON_00113090-00001">
    <property type="protein sequence ID" value="HCON_00113090-00001"/>
    <property type="gene ID" value="HCON_00113090"/>
</dbReference>
<dbReference type="AlphaFoldDB" id="A0A7I4YMR3"/>
<sequence>MTMHSLKEVEPEATAQLREDFCTFEPSGVGEISGPKTEERRKTDHAVWNAFEETIERKEDGYYVCFPRSKKLNSCLTTGFLLYVAQNLIGKLRTTTEILEQYQGIVQTQLDRNIIEQVDEHRPHNGDIVHYLPHCAVITPHKNTTKFRVVYDASAHLKNPPVPNDVLHRGPIRLPKLCDIILRFRIET</sequence>
<protein>
    <submittedName>
        <fullName evidence="2">Uncharacterized protein</fullName>
    </submittedName>
</protein>